<feature type="signal peptide" evidence="1">
    <location>
        <begin position="1"/>
        <end position="24"/>
    </location>
</feature>
<dbReference type="InterPro" id="IPR013740">
    <property type="entry name" value="Redoxin"/>
</dbReference>
<evidence type="ECO:0000256" key="1">
    <source>
        <dbReference type="SAM" id="SignalP"/>
    </source>
</evidence>
<dbReference type="InterPro" id="IPR036249">
    <property type="entry name" value="Thioredoxin-like_sf"/>
</dbReference>
<dbReference type="PANTHER" id="PTHR42852">
    <property type="entry name" value="THIOL:DISULFIDE INTERCHANGE PROTEIN DSBE"/>
    <property type="match status" value="1"/>
</dbReference>
<dbReference type="RefSeq" id="WP_040049720.1">
    <property type="nucleotide sequence ID" value="NZ_FCNV02000002.1"/>
</dbReference>
<dbReference type="PROSITE" id="PS51352">
    <property type="entry name" value="THIOREDOXIN_2"/>
    <property type="match status" value="1"/>
</dbReference>
<dbReference type="SUPFAM" id="SSF52833">
    <property type="entry name" value="Thioredoxin-like"/>
    <property type="match status" value="1"/>
</dbReference>
<organism evidence="3 4">
    <name type="scientific">Caballeronia concitans</name>
    <dbReference type="NCBI Taxonomy" id="1777133"/>
    <lineage>
        <taxon>Bacteria</taxon>
        <taxon>Pseudomonadati</taxon>
        <taxon>Pseudomonadota</taxon>
        <taxon>Betaproteobacteria</taxon>
        <taxon>Burkholderiales</taxon>
        <taxon>Burkholderiaceae</taxon>
        <taxon>Caballeronia</taxon>
    </lineage>
</organism>
<feature type="domain" description="Thioredoxin" evidence="2">
    <location>
        <begin position="36"/>
        <end position="181"/>
    </location>
</feature>
<feature type="chain" id="PRO_5025009240" evidence="1">
    <location>
        <begin position="25"/>
        <end position="185"/>
    </location>
</feature>
<dbReference type="OrthoDB" id="9811352at2"/>
<dbReference type="Pfam" id="PF08534">
    <property type="entry name" value="Redoxin"/>
    <property type="match status" value="1"/>
</dbReference>
<evidence type="ECO:0000259" key="2">
    <source>
        <dbReference type="PROSITE" id="PS51352"/>
    </source>
</evidence>
<dbReference type="EMBL" id="FCNV02000002">
    <property type="protein sequence ID" value="SAL22683.1"/>
    <property type="molecule type" value="Genomic_DNA"/>
</dbReference>
<evidence type="ECO:0000313" key="3">
    <source>
        <dbReference type="EMBL" id="SAL22683.1"/>
    </source>
</evidence>
<keyword evidence="1" id="KW-0732">Signal</keyword>
<dbReference type="CDD" id="cd03012">
    <property type="entry name" value="TlpA_like_DipZ_like"/>
    <property type="match status" value="1"/>
</dbReference>
<accession>A0A658QUA0</accession>
<keyword evidence="4" id="KW-1185">Reference proteome</keyword>
<gene>
    <name evidence="3" type="ORF">AWB72_01611</name>
</gene>
<protein>
    <submittedName>
        <fullName evidence="3">Redoxin domain-containing protein</fullName>
    </submittedName>
</protein>
<dbReference type="AlphaFoldDB" id="A0A658QUA0"/>
<dbReference type="PANTHER" id="PTHR42852:SF13">
    <property type="entry name" value="PROTEIN DIPZ"/>
    <property type="match status" value="1"/>
</dbReference>
<evidence type="ECO:0000313" key="4">
    <source>
        <dbReference type="Proteomes" id="UP000198263"/>
    </source>
</evidence>
<dbReference type="InterPro" id="IPR013766">
    <property type="entry name" value="Thioredoxin_domain"/>
</dbReference>
<reference evidence="3 4" key="1">
    <citation type="submission" date="2016-01" db="EMBL/GenBank/DDBJ databases">
        <authorList>
            <person name="Peeters C."/>
        </authorList>
    </citation>
    <scope>NUCLEOTIDE SEQUENCE [LARGE SCALE GENOMIC DNA]</scope>
    <source>
        <strain evidence="3">LMG 29315</strain>
    </source>
</reference>
<sequence length="185" mass="20216">MFGRLRIAAVAVGIAATAAVAAFASGSVSALAPAAIAVGADAPDFQGIDNWFNSAPLELSKLRGKVVLVDFWTFDCINCAHTLPYIKEWNARYRDKGLVVVGVHSPEFAFERDTGNLKQAIARNGITYAVAQDNRFATWRAYGNQYWPALYLIDQNGKLVYSHFGEGQYAQTEQKIRGLLALDAK</sequence>
<name>A0A658QUA0_9BURK</name>
<dbReference type="InterPro" id="IPR050553">
    <property type="entry name" value="Thioredoxin_ResA/DsbE_sf"/>
</dbReference>
<dbReference type="Proteomes" id="UP000198263">
    <property type="component" value="Unassembled WGS sequence"/>
</dbReference>
<proteinExistence type="predicted"/>
<dbReference type="Gene3D" id="3.40.30.10">
    <property type="entry name" value="Glutaredoxin"/>
    <property type="match status" value="1"/>
</dbReference>
<comment type="caution">
    <text evidence="3">The sequence shown here is derived from an EMBL/GenBank/DDBJ whole genome shotgun (WGS) entry which is preliminary data.</text>
</comment>
<dbReference type="GO" id="GO:0016491">
    <property type="term" value="F:oxidoreductase activity"/>
    <property type="evidence" value="ECO:0007669"/>
    <property type="project" value="InterPro"/>
</dbReference>